<dbReference type="SUPFAM" id="SSF52374">
    <property type="entry name" value="Nucleotidylyl transferase"/>
    <property type="match status" value="1"/>
</dbReference>
<dbReference type="GO" id="GO:0005737">
    <property type="term" value="C:cytoplasm"/>
    <property type="evidence" value="ECO:0007669"/>
    <property type="project" value="UniProtKB-SubCell"/>
</dbReference>
<evidence type="ECO:0000256" key="9">
    <source>
        <dbReference type="ARBA" id="ARBA00023146"/>
    </source>
</evidence>
<organism evidence="15 16">
    <name type="scientific">Longibacter salinarum</name>
    <dbReference type="NCBI Taxonomy" id="1850348"/>
    <lineage>
        <taxon>Bacteria</taxon>
        <taxon>Pseudomonadati</taxon>
        <taxon>Rhodothermota</taxon>
        <taxon>Rhodothermia</taxon>
        <taxon>Rhodothermales</taxon>
        <taxon>Salisaetaceae</taxon>
        <taxon>Longibacter</taxon>
    </lineage>
</organism>
<dbReference type="SMART" id="SM00836">
    <property type="entry name" value="DALR_1"/>
    <property type="match status" value="1"/>
</dbReference>
<evidence type="ECO:0000256" key="10">
    <source>
        <dbReference type="ARBA" id="ARBA00049339"/>
    </source>
</evidence>
<comment type="subcellular location">
    <subcellularLocation>
        <location evidence="1 11">Cytoplasm</location>
    </subcellularLocation>
</comment>
<dbReference type="Gene3D" id="3.40.50.620">
    <property type="entry name" value="HUPs"/>
    <property type="match status" value="1"/>
</dbReference>
<dbReference type="PROSITE" id="PS00178">
    <property type="entry name" value="AA_TRNA_LIGASE_I"/>
    <property type="match status" value="1"/>
</dbReference>
<keyword evidence="5 11" id="KW-0436">Ligase</keyword>
<evidence type="ECO:0000313" key="16">
    <source>
        <dbReference type="Proteomes" id="UP000220102"/>
    </source>
</evidence>
<dbReference type="FunFam" id="3.40.50.620:FF:000062">
    <property type="entry name" value="Arginine--tRNA ligase"/>
    <property type="match status" value="1"/>
</dbReference>
<dbReference type="InterPro" id="IPR036695">
    <property type="entry name" value="Arg-tRNA-synth_N_sf"/>
</dbReference>
<dbReference type="NCBIfam" id="TIGR00456">
    <property type="entry name" value="argS"/>
    <property type="match status" value="1"/>
</dbReference>
<keyword evidence="8 11" id="KW-0648">Protein biosynthesis</keyword>
<keyword evidence="9 11" id="KW-0030">Aminoacyl-tRNA synthetase</keyword>
<protein>
    <recommendedName>
        <fullName evidence="11">Arginine--tRNA ligase</fullName>
        <ecNumber evidence="11">6.1.1.19</ecNumber>
    </recommendedName>
    <alternativeName>
        <fullName evidence="11">Arginyl-tRNA synthetase</fullName>
        <shortName evidence="11">ArgRS</shortName>
    </alternativeName>
</protein>
<dbReference type="EC" id="6.1.1.19" evidence="11"/>
<dbReference type="InterPro" id="IPR001412">
    <property type="entry name" value="aa-tRNA-synth_I_CS"/>
</dbReference>
<dbReference type="InterPro" id="IPR014729">
    <property type="entry name" value="Rossmann-like_a/b/a_fold"/>
</dbReference>
<dbReference type="PANTHER" id="PTHR11956:SF5">
    <property type="entry name" value="ARGININE--TRNA LIGASE, CYTOPLASMIC"/>
    <property type="match status" value="1"/>
</dbReference>
<dbReference type="CDD" id="cd00671">
    <property type="entry name" value="ArgRS_core"/>
    <property type="match status" value="1"/>
</dbReference>
<keyword evidence="4 11" id="KW-0963">Cytoplasm</keyword>
<accession>A0A2A8D0P0</accession>
<name>A0A2A8D0P0_9BACT</name>
<evidence type="ECO:0000313" key="15">
    <source>
        <dbReference type="EMBL" id="PEN14450.1"/>
    </source>
</evidence>
<dbReference type="SMART" id="SM01016">
    <property type="entry name" value="Arg_tRNA_synt_N"/>
    <property type="match status" value="1"/>
</dbReference>
<comment type="similarity">
    <text evidence="2 11 12">Belongs to the class-I aminoacyl-tRNA synthetase family.</text>
</comment>
<keyword evidence="6 11" id="KW-0547">Nucleotide-binding</keyword>
<sequence length="562" mass="62938">MKDYLRSTIRAVLDEYEAVPDDFEIELEKPAREEHGDLATNTAMRLASVLRNNPRAIAEDLTEKLREAVDPSRIQAIEVAGPGFINFRFASDHLLDSLAEVLDAGDNYGRTDLGAGESALVEYVSANPTGPLTVGHGRNAVLGDTIANLLDWAGYEVDREYYFNDAGRQMRVLAQSVRARYEEVAGDVDMKTLDLGDGETADVPVSFPDDGYLGEYIKNVAEALYEEHGDALLDEESLDPFQAKAEEIIFADIESTLERINVHMETFFNEKKLYEDDRVEKTVDALKDAGVTYEKDDALWFKTTDFGKDKDTVLIKSSGEPTYRTPDMAYHVDKFERGYDVIIDVLGADHIATYPDVLSALDVLGYDSKKVEIILYQFVTLVRGGEPVKMSTRRANYVTLDDLIDEVGADVTRFFFLMRSADTHLNFDLELAKEASDKNPVFYLQYAHARICSIVDKAEDVGFTFEDEVDLSLLTHEDETSLIKELLRFPTVIDQAAKARAPHFIPTYLREVASAFSQFYGSCRIIGEDKELATARMNLARATQTVIHNGLTVLGIDAPREM</sequence>
<dbReference type="OrthoDB" id="9805987at2"/>
<dbReference type="InterPro" id="IPR001278">
    <property type="entry name" value="Arg-tRNA-ligase"/>
</dbReference>
<dbReference type="InterPro" id="IPR035684">
    <property type="entry name" value="ArgRS_core"/>
</dbReference>
<dbReference type="InterPro" id="IPR008909">
    <property type="entry name" value="DALR_anticod-bd"/>
</dbReference>
<evidence type="ECO:0000256" key="11">
    <source>
        <dbReference type="HAMAP-Rule" id="MF_00123"/>
    </source>
</evidence>
<evidence type="ECO:0000256" key="7">
    <source>
        <dbReference type="ARBA" id="ARBA00022840"/>
    </source>
</evidence>
<feature type="domain" description="Arginyl tRNA synthetase N-terminal" evidence="14">
    <location>
        <begin position="3"/>
        <end position="89"/>
    </location>
</feature>
<dbReference type="InterPro" id="IPR009080">
    <property type="entry name" value="tRNAsynth_Ia_anticodon-bd"/>
</dbReference>
<evidence type="ECO:0000256" key="5">
    <source>
        <dbReference type="ARBA" id="ARBA00022598"/>
    </source>
</evidence>
<dbReference type="EMBL" id="PDEQ01000002">
    <property type="protein sequence ID" value="PEN14450.1"/>
    <property type="molecule type" value="Genomic_DNA"/>
</dbReference>
<evidence type="ECO:0000256" key="2">
    <source>
        <dbReference type="ARBA" id="ARBA00005594"/>
    </source>
</evidence>
<feature type="domain" description="DALR anticodon binding" evidence="13">
    <location>
        <begin position="444"/>
        <end position="562"/>
    </location>
</feature>
<dbReference type="SUPFAM" id="SSF55190">
    <property type="entry name" value="Arginyl-tRNA synthetase (ArgRS), N-terminal 'additional' domain"/>
    <property type="match status" value="1"/>
</dbReference>
<dbReference type="Gene3D" id="1.10.730.10">
    <property type="entry name" value="Isoleucyl-tRNA Synthetase, Domain 1"/>
    <property type="match status" value="1"/>
</dbReference>
<dbReference type="InterPro" id="IPR005148">
    <property type="entry name" value="Arg-tRNA-synth_N"/>
</dbReference>
<dbReference type="FunFam" id="1.10.730.10:FF:000008">
    <property type="entry name" value="Arginine--tRNA ligase"/>
    <property type="match status" value="1"/>
</dbReference>
<proteinExistence type="inferred from homology"/>
<evidence type="ECO:0000256" key="8">
    <source>
        <dbReference type="ARBA" id="ARBA00022917"/>
    </source>
</evidence>
<gene>
    <name evidence="11" type="primary">argS</name>
    <name evidence="15" type="ORF">CRI94_05335</name>
</gene>
<dbReference type="PRINTS" id="PR01038">
    <property type="entry name" value="TRNASYNTHARG"/>
</dbReference>
<comment type="subunit">
    <text evidence="3 11">Monomer.</text>
</comment>
<reference evidence="15 16" key="1">
    <citation type="submission" date="2017-10" db="EMBL/GenBank/DDBJ databases">
        <title>Draft genome of Longibacter Salinarum.</title>
        <authorList>
            <person name="Goh K.M."/>
            <person name="Shamsir M.S."/>
            <person name="Lim S.W."/>
        </authorList>
    </citation>
    <scope>NUCLEOTIDE SEQUENCE [LARGE SCALE GENOMIC DNA]</scope>
    <source>
        <strain evidence="15 16">KCTC 52045</strain>
    </source>
</reference>
<evidence type="ECO:0000259" key="14">
    <source>
        <dbReference type="SMART" id="SM01016"/>
    </source>
</evidence>
<evidence type="ECO:0000256" key="6">
    <source>
        <dbReference type="ARBA" id="ARBA00022741"/>
    </source>
</evidence>
<evidence type="ECO:0000256" key="12">
    <source>
        <dbReference type="RuleBase" id="RU363038"/>
    </source>
</evidence>
<dbReference type="Pfam" id="PF05746">
    <property type="entry name" value="DALR_1"/>
    <property type="match status" value="1"/>
</dbReference>
<dbReference type="HAMAP" id="MF_00123">
    <property type="entry name" value="Arg_tRNA_synth"/>
    <property type="match status" value="1"/>
</dbReference>
<dbReference type="RefSeq" id="WP_098074629.1">
    <property type="nucleotide sequence ID" value="NZ_PDEQ01000002.1"/>
</dbReference>
<dbReference type="Pfam" id="PF00750">
    <property type="entry name" value="tRNA-synt_1d"/>
    <property type="match status" value="1"/>
</dbReference>
<keyword evidence="7 11" id="KW-0067">ATP-binding</keyword>
<comment type="caution">
    <text evidence="15">The sequence shown here is derived from an EMBL/GenBank/DDBJ whole genome shotgun (WGS) entry which is preliminary data.</text>
</comment>
<dbReference type="GO" id="GO:0006420">
    <property type="term" value="P:arginyl-tRNA aminoacylation"/>
    <property type="evidence" value="ECO:0007669"/>
    <property type="project" value="UniProtKB-UniRule"/>
</dbReference>
<evidence type="ECO:0000256" key="4">
    <source>
        <dbReference type="ARBA" id="ARBA00022490"/>
    </source>
</evidence>
<dbReference type="Gene3D" id="3.30.1360.70">
    <property type="entry name" value="Arginyl tRNA synthetase N-terminal domain"/>
    <property type="match status" value="1"/>
</dbReference>
<dbReference type="AlphaFoldDB" id="A0A2A8D0P0"/>
<comment type="catalytic activity">
    <reaction evidence="10 11">
        <text>tRNA(Arg) + L-arginine + ATP = L-arginyl-tRNA(Arg) + AMP + diphosphate</text>
        <dbReference type="Rhea" id="RHEA:20301"/>
        <dbReference type="Rhea" id="RHEA-COMP:9658"/>
        <dbReference type="Rhea" id="RHEA-COMP:9673"/>
        <dbReference type="ChEBI" id="CHEBI:30616"/>
        <dbReference type="ChEBI" id="CHEBI:32682"/>
        <dbReference type="ChEBI" id="CHEBI:33019"/>
        <dbReference type="ChEBI" id="CHEBI:78442"/>
        <dbReference type="ChEBI" id="CHEBI:78513"/>
        <dbReference type="ChEBI" id="CHEBI:456215"/>
        <dbReference type="EC" id="6.1.1.19"/>
    </reaction>
</comment>
<evidence type="ECO:0000256" key="1">
    <source>
        <dbReference type="ARBA" id="ARBA00004496"/>
    </source>
</evidence>
<dbReference type="Proteomes" id="UP000220102">
    <property type="component" value="Unassembled WGS sequence"/>
</dbReference>
<dbReference type="GO" id="GO:0004814">
    <property type="term" value="F:arginine-tRNA ligase activity"/>
    <property type="evidence" value="ECO:0007669"/>
    <property type="project" value="UniProtKB-UniRule"/>
</dbReference>
<dbReference type="SUPFAM" id="SSF47323">
    <property type="entry name" value="Anticodon-binding domain of a subclass of class I aminoacyl-tRNA synthetases"/>
    <property type="match status" value="1"/>
</dbReference>
<evidence type="ECO:0000256" key="3">
    <source>
        <dbReference type="ARBA" id="ARBA00011245"/>
    </source>
</evidence>
<feature type="short sequence motif" description="'HIGH' region" evidence="11">
    <location>
        <begin position="126"/>
        <end position="136"/>
    </location>
</feature>
<evidence type="ECO:0000259" key="13">
    <source>
        <dbReference type="SMART" id="SM00836"/>
    </source>
</evidence>
<dbReference type="GO" id="GO:0005524">
    <property type="term" value="F:ATP binding"/>
    <property type="evidence" value="ECO:0007669"/>
    <property type="project" value="UniProtKB-UniRule"/>
</dbReference>
<dbReference type="PANTHER" id="PTHR11956">
    <property type="entry name" value="ARGINYL-TRNA SYNTHETASE"/>
    <property type="match status" value="1"/>
</dbReference>
<dbReference type="Pfam" id="PF03485">
    <property type="entry name" value="Arg_tRNA_synt_N"/>
    <property type="match status" value="1"/>
</dbReference>
<keyword evidence="16" id="KW-1185">Reference proteome</keyword>